<protein>
    <recommendedName>
        <fullName evidence="1">DNA-directed DNA polymerase</fullName>
        <ecNumber evidence="1">2.7.7.7</ecNumber>
    </recommendedName>
</protein>
<dbReference type="EMBL" id="DSFP01000016">
    <property type="protein sequence ID" value="HEW45189.1"/>
    <property type="molecule type" value="Genomic_DNA"/>
</dbReference>
<dbReference type="NCBIfam" id="TIGR01128">
    <property type="entry name" value="holA"/>
    <property type="match status" value="1"/>
</dbReference>
<dbReference type="InterPro" id="IPR048466">
    <property type="entry name" value="DNA_pol3_delta-like_C"/>
</dbReference>
<dbReference type="GO" id="GO:0006261">
    <property type="term" value="P:DNA-templated DNA replication"/>
    <property type="evidence" value="ECO:0007669"/>
    <property type="project" value="TreeGrafter"/>
</dbReference>
<dbReference type="InterPro" id="IPR005790">
    <property type="entry name" value="DNA_polIII_delta"/>
</dbReference>
<dbReference type="GO" id="GO:0003887">
    <property type="term" value="F:DNA-directed DNA polymerase activity"/>
    <property type="evidence" value="ECO:0007669"/>
    <property type="project" value="UniProtKB-KW"/>
</dbReference>
<evidence type="ECO:0000256" key="5">
    <source>
        <dbReference type="ARBA" id="ARBA00022932"/>
    </source>
</evidence>
<dbReference type="Gene3D" id="1.20.272.10">
    <property type="match status" value="1"/>
</dbReference>
<proteinExistence type="inferred from homology"/>
<dbReference type="Pfam" id="PF21694">
    <property type="entry name" value="DNA_pol3_delta_C"/>
    <property type="match status" value="1"/>
</dbReference>
<dbReference type="PANTHER" id="PTHR34388:SF1">
    <property type="entry name" value="DNA POLYMERASE III SUBUNIT DELTA"/>
    <property type="match status" value="1"/>
</dbReference>
<feature type="domain" description="DNA polymerase III delta subunit-like C-terminal" evidence="8">
    <location>
        <begin position="204"/>
        <end position="323"/>
    </location>
</feature>
<comment type="similarity">
    <text evidence="6">Belongs to the DNA polymerase HolA subunit family.</text>
</comment>
<comment type="caution">
    <text evidence="9">The sequence shown here is derived from an EMBL/GenBank/DDBJ whole genome shotgun (WGS) entry which is preliminary data.</text>
</comment>
<dbReference type="InterPro" id="IPR008921">
    <property type="entry name" value="DNA_pol3_clamp-load_cplx_C"/>
</dbReference>
<keyword evidence="4" id="KW-0235">DNA replication</keyword>
<evidence type="ECO:0000256" key="1">
    <source>
        <dbReference type="ARBA" id="ARBA00012417"/>
    </source>
</evidence>
<evidence type="ECO:0000256" key="7">
    <source>
        <dbReference type="ARBA" id="ARBA00049244"/>
    </source>
</evidence>
<evidence type="ECO:0000256" key="2">
    <source>
        <dbReference type="ARBA" id="ARBA00022679"/>
    </source>
</evidence>
<dbReference type="SUPFAM" id="SSF48019">
    <property type="entry name" value="post-AAA+ oligomerization domain-like"/>
    <property type="match status" value="1"/>
</dbReference>
<name>A0A7C2Z1C4_9AQUI</name>
<evidence type="ECO:0000256" key="6">
    <source>
        <dbReference type="ARBA" id="ARBA00034754"/>
    </source>
</evidence>
<evidence type="ECO:0000313" key="9">
    <source>
        <dbReference type="EMBL" id="HEW45189.1"/>
    </source>
</evidence>
<evidence type="ECO:0000256" key="3">
    <source>
        <dbReference type="ARBA" id="ARBA00022695"/>
    </source>
</evidence>
<organism evidence="9">
    <name type="scientific">Hydrogenobacter sp</name>
    <dbReference type="NCBI Taxonomy" id="2152829"/>
    <lineage>
        <taxon>Bacteria</taxon>
        <taxon>Pseudomonadati</taxon>
        <taxon>Aquificota</taxon>
        <taxon>Aquificia</taxon>
        <taxon>Aquificales</taxon>
        <taxon>Aquificaceae</taxon>
        <taxon>Hydrogenobacter</taxon>
    </lineage>
</organism>
<gene>
    <name evidence="9" type="primary">holA</name>
    <name evidence="9" type="ORF">ENO47_00715</name>
</gene>
<sequence length="347" mass="40118">MISITEYQKNLSQKTLKRINLVHGEEEYLVKTLLDKLRDLYPVSIIWGDEVSLQDFERTITTGGMFGKEEILFIYKAMDLLGDIKDHKRFAYFLGKVRDKFIFFYVETKLTDKDLQKEPFSTIAKLGDVISANKLDKRRIRELVKNKFQKEGISIEDSALDYLLEATSYQLMILKGETDKLILYGKPKLTLEDIKAVLVADLEMSVFDFADGIFLKDYDKALDSLNAVLRSGMHPLQILTLLANYALRLYTAKSLVEEGKKVEEALSLVDVKHPFQVLNFKRYLEKSSKQDLLSLLKRLYLLDIGIKVYFSDPITSLRNFVVEYMLNEEVIYQETNAGDQDRAELEP</sequence>
<evidence type="ECO:0000259" key="8">
    <source>
        <dbReference type="Pfam" id="PF21694"/>
    </source>
</evidence>
<dbReference type="EC" id="2.7.7.7" evidence="1"/>
<evidence type="ECO:0000256" key="4">
    <source>
        <dbReference type="ARBA" id="ARBA00022705"/>
    </source>
</evidence>
<dbReference type="InterPro" id="IPR027417">
    <property type="entry name" value="P-loop_NTPase"/>
</dbReference>
<dbReference type="SUPFAM" id="SSF52540">
    <property type="entry name" value="P-loop containing nucleoside triphosphate hydrolases"/>
    <property type="match status" value="1"/>
</dbReference>
<comment type="catalytic activity">
    <reaction evidence="7">
        <text>DNA(n) + a 2'-deoxyribonucleoside 5'-triphosphate = DNA(n+1) + diphosphate</text>
        <dbReference type="Rhea" id="RHEA:22508"/>
        <dbReference type="Rhea" id="RHEA-COMP:17339"/>
        <dbReference type="Rhea" id="RHEA-COMP:17340"/>
        <dbReference type="ChEBI" id="CHEBI:33019"/>
        <dbReference type="ChEBI" id="CHEBI:61560"/>
        <dbReference type="ChEBI" id="CHEBI:173112"/>
        <dbReference type="EC" id="2.7.7.7"/>
    </reaction>
</comment>
<keyword evidence="5" id="KW-0239">DNA-directed DNA polymerase</keyword>
<keyword evidence="2 9" id="KW-0808">Transferase</keyword>
<dbReference type="GO" id="GO:0009360">
    <property type="term" value="C:DNA polymerase III complex"/>
    <property type="evidence" value="ECO:0007669"/>
    <property type="project" value="TreeGrafter"/>
</dbReference>
<dbReference type="Gene3D" id="1.10.8.60">
    <property type="match status" value="1"/>
</dbReference>
<dbReference type="GO" id="GO:0003677">
    <property type="term" value="F:DNA binding"/>
    <property type="evidence" value="ECO:0007669"/>
    <property type="project" value="InterPro"/>
</dbReference>
<reference evidence="9" key="1">
    <citation type="journal article" date="2020" name="mSystems">
        <title>Genome- and Community-Level Interaction Insights into Carbon Utilization and Element Cycling Functions of Hydrothermarchaeota in Hydrothermal Sediment.</title>
        <authorList>
            <person name="Zhou Z."/>
            <person name="Liu Y."/>
            <person name="Xu W."/>
            <person name="Pan J."/>
            <person name="Luo Z.H."/>
            <person name="Li M."/>
        </authorList>
    </citation>
    <scope>NUCLEOTIDE SEQUENCE [LARGE SCALE GENOMIC DNA]</scope>
    <source>
        <strain evidence="9">SpSt-132</strain>
    </source>
</reference>
<keyword evidence="3 9" id="KW-0548">Nucleotidyltransferase</keyword>
<dbReference type="PANTHER" id="PTHR34388">
    <property type="entry name" value="DNA POLYMERASE III SUBUNIT DELTA"/>
    <property type="match status" value="1"/>
</dbReference>
<accession>A0A7C2Z1C4</accession>
<dbReference type="AlphaFoldDB" id="A0A7C2Z1C4"/>
<dbReference type="Gene3D" id="3.40.50.300">
    <property type="entry name" value="P-loop containing nucleotide triphosphate hydrolases"/>
    <property type="match status" value="1"/>
</dbReference>